<dbReference type="EMBL" id="KL198077">
    <property type="protein sequence ID" value="KDQ09573.1"/>
    <property type="molecule type" value="Genomic_DNA"/>
</dbReference>
<gene>
    <name evidence="2" type="ORF">BOTBODRAFT_36975</name>
</gene>
<sequence length="87" mass="9243">MSPSLQILSVGCAAIIIAAKAFWINPGDARTMDVTGSAEHYMQSSTADHVRVAILEAFQDAPGPYDTPESKAALLKVILNNQMSHAS</sequence>
<dbReference type="HOGENOM" id="CLU_126089_1_0_1"/>
<reference evidence="3" key="1">
    <citation type="journal article" date="2014" name="Proc. Natl. Acad. Sci. U.S.A.">
        <title>Extensive sampling of basidiomycete genomes demonstrates inadequacy of the white-rot/brown-rot paradigm for wood decay fungi.</title>
        <authorList>
            <person name="Riley R."/>
            <person name="Salamov A.A."/>
            <person name="Brown D.W."/>
            <person name="Nagy L.G."/>
            <person name="Floudas D."/>
            <person name="Held B.W."/>
            <person name="Levasseur A."/>
            <person name="Lombard V."/>
            <person name="Morin E."/>
            <person name="Otillar R."/>
            <person name="Lindquist E.A."/>
            <person name="Sun H."/>
            <person name="LaButti K.M."/>
            <person name="Schmutz J."/>
            <person name="Jabbour D."/>
            <person name="Luo H."/>
            <person name="Baker S.E."/>
            <person name="Pisabarro A.G."/>
            <person name="Walton J.D."/>
            <person name="Blanchette R.A."/>
            <person name="Henrissat B."/>
            <person name="Martin F."/>
            <person name="Cullen D."/>
            <person name="Hibbett D.S."/>
            <person name="Grigoriev I.V."/>
        </authorList>
    </citation>
    <scope>NUCLEOTIDE SEQUENCE [LARGE SCALE GENOMIC DNA]</scope>
    <source>
        <strain evidence="3">FD-172 SS1</strain>
    </source>
</reference>
<organism evidence="2 3">
    <name type="scientific">Botryobasidium botryosum (strain FD-172 SS1)</name>
    <dbReference type="NCBI Taxonomy" id="930990"/>
    <lineage>
        <taxon>Eukaryota</taxon>
        <taxon>Fungi</taxon>
        <taxon>Dikarya</taxon>
        <taxon>Basidiomycota</taxon>
        <taxon>Agaricomycotina</taxon>
        <taxon>Agaricomycetes</taxon>
        <taxon>Cantharellales</taxon>
        <taxon>Botryobasidiaceae</taxon>
        <taxon>Botryobasidium</taxon>
    </lineage>
</organism>
<dbReference type="Proteomes" id="UP000027195">
    <property type="component" value="Unassembled WGS sequence"/>
</dbReference>
<keyword evidence="1" id="KW-0472">Membrane</keyword>
<keyword evidence="3" id="KW-1185">Reference proteome</keyword>
<protein>
    <submittedName>
        <fullName evidence="2">Uncharacterized protein</fullName>
    </submittedName>
</protein>
<keyword evidence="1" id="KW-0812">Transmembrane</keyword>
<proteinExistence type="predicted"/>
<accession>A0A067M1C6</accession>
<dbReference type="AlphaFoldDB" id="A0A067M1C6"/>
<dbReference type="InParanoid" id="A0A067M1C6"/>
<feature type="transmembrane region" description="Helical" evidence="1">
    <location>
        <begin position="6"/>
        <end position="23"/>
    </location>
</feature>
<evidence type="ECO:0000313" key="2">
    <source>
        <dbReference type="EMBL" id="KDQ09573.1"/>
    </source>
</evidence>
<evidence type="ECO:0000256" key="1">
    <source>
        <dbReference type="SAM" id="Phobius"/>
    </source>
</evidence>
<keyword evidence="1" id="KW-1133">Transmembrane helix</keyword>
<name>A0A067M1C6_BOTB1</name>
<evidence type="ECO:0000313" key="3">
    <source>
        <dbReference type="Proteomes" id="UP000027195"/>
    </source>
</evidence>